<gene>
    <name evidence="1" type="ORF">SARC_06873</name>
</gene>
<evidence type="ECO:0000313" key="1">
    <source>
        <dbReference type="EMBL" id="KNC80779.1"/>
    </source>
</evidence>
<dbReference type="Gene3D" id="3.90.260.10">
    <property type="entry name" value="Transglutaminase-like"/>
    <property type="match status" value="1"/>
</dbReference>
<dbReference type="PANTHER" id="PTHR11590:SF40">
    <property type="entry name" value="HEMOCYTE PROTEIN-GLUTAMINE GAMMA-GLUTAMYLTRANSFERASE-LIKE PROTEIN"/>
    <property type="match status" value="1"/>
</dbReference>
<sequence>MEVDEAPLYPTALKLEICDETTGGKCNDFQTNITGKVEGQDQTYSVEVSADKAAPIRKYDELKMFLTDGDRRMEGSSYVYPFPVYILYNPYLEDDHTYMANNSEFVLNEWGGVSTGSLHDHETMDWYYGHLNQRALDAAFYALRAMDVAKGADPANVGMWRRDVYSLNACMLGLEMGVSTDARLEKHSPCYRAFHMPGMVNQTSVGPLRVCHLNTMPANNGNLILQPHPTGYPPDHWSSTIDIIQAWNDDDKTPVKYGYASY</sequence>
<dbReference type="InterPro" id="IPR050779">
    <property type="entry name" value="Transglutaminase"/>
</dbReference>
<dbReference type="PANTHER" id="PTHR11590">
    <property type="entry name" value="PROTEIN-GLUTAMINE GAMMA-GLUTAMYLTRANSFERASE"/>
    <property type="match status" value="1"/>
</dbReference>
<protein>
    <submittedName>
        <fullName evidence="1">Uncharacterized protein</fullName>
    </submittedName>
</protein>
<dbReference type="Gene3D" id="2.60.40.10">
    <property type="entry name" value="Immunoglobulins"/>
    <property type="match status" value="1"/>
</dbReference>
<dbReference type="GeneID" id="25907377"/>
<dbReference type="InterPro" id="IPR036985">
    <property type="entry name" value="Transglutaminase-like_sf"/>
</dbReference>
<dbReference type="GO" id="GO:0003810">
    <property type="term" value="F:protein-glutamine gamma-glutamyltransferase activity"/>
    <property type="evidence" value="ECO:0007669"/>
    <property type="project" value="TreeGrafter"/>
</dbReference>
<organism evidence="1 2">
    <name type="scientific">Sphaeroforma arctica JP610</name>
    <dbReference type="NCBI Taxonomy" id="667725"/>
    <lineage>
        <taxon>Eukaryota</taxon>
        <taxon>Ichthyosporea</taxon>
        <taxon>Ichthyophonida</taxon>
        <taxon>Sphaeroforma</taxon>
    </lineage>
</organism>
<keyword evidence="2" id="KW-1185">Reference proteome</keyword>
<dbReference type="OrthoDB" id="437511at2759"/>
<reference evidence="1 2" key="1">
    <citation type="submission" date="2011-02" db="EMBL/GenBank/DDBJ databases">
        <title>The Genome Sequence of Sphaeroforma arctica JP610.</title>
        <authorList>
            <consortium name="The Broad Institute Genome Sequencing Platform"/>
            <person name="Russ C."/>
            <person name="Cuomo C."/>
            <person name="Young S.K."/>
            <person name="Zeng Q."/>
            <person name="Gargeya S."/>
            <person name="Alvarado L."/>
            <person name="Berlin A."/>
            <person name="Chapman S.B."/>
            <person name="Chen Z."/>
            <person name="Freedman E."/>
            <person name="Gellesch M."/>
            <person name="Goldberg J."/>
            <person name="Griggs A."/>
            <person name="Gujja S."/>
            <person name="Heilman E."/>
            <person name="Heiman D."/>
            <person name="Howarth C."/>
            <person name="Mehta T."/>
            <person name="Neiman D."/>
            <person name="Pearson M."/>
            <person name="Roberts A."/>
            <person name="Saif S."/>
            <person name="Shea T."/>
            <person name="Shenoy N."/>
            <person name="Sisk P."/>
            <person name="Stolte C."/>
            <person name="Sykes S."/>
            <person name="White J."/>
            <person name="Yandava C."/>
            <person name="Burger G."/>
            <person name="Gray M.W."/>
            <person name="Holland P.W.H."/>
            <person name="King N."/>
            <person name="Lang F.B.F."/>
            <person name="Roger A.J."/>
            <person name="Ruiz-Trillo I."/>
            <person name="Haas B."/>
            <person name="Nusbaum C."/>
            <person name="Birren B."/>
        </authorList>
    </citation>
    <scope>NUCLEOTIDE SEQUENCE [LARGE SCALE GENOMIC DNA]</scope>
    <source>
        <strain evidence="1 2">JP610</strain>
    </source>
</reference>
<proteinExistence type="predicted"/>
<evidence type="ECO:0000313" key="2">
    <source>
        <dbReference type="Proteomes" id="UP000054560"/>
    </source>
</evidence>
<dbReference type="AlphaFoldDB" id="A0A0L0FVV5"/>
<dbReference type="EMBL" id="KQ242109">
    <property type="protein sequence ID" value="KNC80779.1"/>
    <property type="molecule type" value="Genomic_DNA"/>
</dbReference>
<dbReference type="InterPro" id="IPR013783">
    <property type="entry name" value="Ig-like_fold"/>
</dbReference>
<dbReference type="Proteomes" id="UP000054560">
    <property type="component" value="Unassembled WGS sequence"/>
</dbReference>
<dbReference type="RefSeq" id="XP_014154681.1">
    <property type="nucleotide sequence ID" value="XM_014299206.1"/>
</dbReference>
<name>A0A0L0FVV5_9EUKA</name>
<accession>A0A0L0FVV5</accession>